<keyword evidence="4" id="KW-0808">Transferase</keyword>
<dbReference type="CDD" id="cd16936">
    <property type="entry name" value="HATPase_RsbW-like"/>
    <property type="match status" value="1"/>
</dbReference>
<sequence>MRTGAAAGHQGYYHEAVRYDSDDELLAVLLPFLIGGAEAGEPTFVALGERTGGLVRSALPPGLKVEFLPGGDVYGRPTAAIRSYRRLLAEQVADGANQIRIVGELPPVAFGPTWDWWARYEAAINHAYDEFPLWSMCAYDSRITPAAVLADVARTHPRFATPDGRHVPSPTYAPPASYLLENHPVVPDPLQAAPPAVELTDPTAAQARAAVHAVDRGLLPVDDVEDLVVAVSETVTNAQRYGVPPVRVRLWPGDDRIVVTVNDGGVGPRDPFAGLLPAGDGDPGGLGLWITYQSCNHVTMRRDADGFTLRLTAGNPHHGC</sequence>
<keyword evidence="5" id="KW-1185">Reference proteome</keyword>
<gene>
    <name evidence="4" type="ORF">GA0070609_6444</name>
</gene>
<organism evidence="4 5">
    <name type="scientific">Micromonospora echinaurantiaca</name>
    <dbReference type="NCBI Taxonomy" id="47857"/>
    <lineage>
        <taxon>Bacteria</taxon>
        <taxon>Bacillati</taxon>
        <taxon>Actinomycetota</taxon>
        <taxon>Actinomycetes</taxon>
        <taxon>Micromonosporales</taxon>
        <taxon>Micromonosporaceae</taxon>
        <taxon>Micromonospora</taxon>
    </lineage>
</organism>
<evidence type="ECO:0000313" key="4">
    <source>
        <dbReference type="EMBL" id="SCG80447.1"/>
    </source>
</evidence>
<dbReference type="RefSeq" id="WP_088997196.1">
    <property type="nucleotide sequence ID" value="NZ_LT607750.1"/>
</dbReference>
<dbReference type="Proteomes" id="UP000198217">
    <property type="component" value="Chromosome I"/>
</dbReference>
<reference evidence="4 5" key="1">
    <citation type="submission" date="2016-06" db="EMBL/GenBank/DDBJ databases">
        <authorList>
            <person name="Kjaerup R.B."/>
            <person name="Dalgaard T.S."/>
            <person name="Juul-Madsen H.R."/>
        </authorList>
    </citation>
    <scope>NUCLEOTIDE SEQUENCE [LARGE SCALE GENOMIC DNA]</scope>
    <source>
        <strain evidence="4 5">DSM 43904</strain>
    </source>
</reference>
<dbReference type="Pfam" id="PF14417">
    <property type="entry name" value="MEDS"/>
    <property type="match status" value="1"/>
</dbReference>
<evidence type="ECO:0000259" key="2">
    <source>
        <dbReference type="Pfam" id="PF13581"/>
    </source>
</evidence>
<dbReference type="Pfam" id="PF13581">
    <property type="entry name" value="HATPase_c_2"/>
    <property type="match status" value="1"/>
</dbReference>
<dbReference type="InterPro" id="IPR050267">
    <property type="entry name" value="Anti-sigma-factor_SerPK"/>
</dbReference>
<evidence type="ECO:0000256" key="1">
    <source>
        <dbReference type="ARBA" id="ARBA00022527"/>
    </source>
</evidence>
<dbReference type="InterPro" id="IPR047718">
    <property type="entry name" value="RsbA-like_anti_sig"/>
</dbReference>
<dbReference type="EMBL" id="LT607750">
    <property type="protein sequence ID" value="SCG80447.1"/>
    <property type="molecule type" value="Genomic_DNA"/>
</dbReference>
<feature type="domain" description="Histidine kinase/HSP90-like ATPase" evidence="2">
    <location>
        <begin position="204"/>
        <end position="312"/>
    </location>
</feature>
<proteinExistence type="predicted"/>
<feature type="domain" description="MEDS" evidence="3">
    <location>
        <begin position="14"/>
        <end position="157"/>
    </location>
</feature>
<protein>
    <submittedName>
        <fullName evidence="4">Anti-sigma regulatory factor (Ser/Thr protein kinase)</fullName>
    </submittedName>
</protein>
<keyword evidence="1" id="KW-0723">Serine/threonine-protein kinase</keyword>
<dbReference type="PANTHER" id="PTHR35526:SF3">
    <property type="entry name" value="ANTI-SIGMA-F FACTOR RSBW"/>
    <property type="match status" value="1"/>
</dbReference>
<keyword evidence="4" id="KW-0418">Kinase</keyword>
<dbReference type="NCBIfam" id="NF041045">
    <property type="entry name" value="RsbA_anti_sig"/>
    <property type="match status" value="1"/>
</dbReference>
<dbReference type="SUPFAM" id="SSF55874">
    <property type="entry name" value="ATPase domain of HSP90 chaperone/DNA topoisomerase II/histidine kinase"/>
    <property type="match status" value="1"/>
</dbReference>
<evidence type="ECO:0000313" key="5">
    <source>
        <dbReference type="Proteomes" id="UP000198217"/>
    </source>
</evidence>
<dbReference type="GO" id="GO:0004674">
    <property type="term" value="F:protein serine/threonine kinase activity"/>
    <property type="evidence" value="ECO:0007669"/>
    <property type="project" value="UniProtKB-KW"/>
</dbReference>
<dbReference type="Gene3D" id="3.30.565.10">
    <property type="entry name" value="Histidine kinase-like ATPase, C-terminal domain"/>
    <property type="match status" value="1"/>
</dbReference>
<accession>A0A1C5KCP3</accession>
<dbReference type="AlphaFoldDB" id="A0A1C5KCP3"/>
<evidence type="ECO:0000259" key="3">
    <source>
        <dbReference type="Pfam" id="PF14417"/>
    </source>
</evidence>
<dbReference type="InterPro" id="IPR036890">
    <property type="entry name" value="HATPase_C_sf"/>
</dbReference>
<dbReference type="InterPro" id="IPR025847">
    <property type="entry name" value="MEDS_domain"/>
</dbReference>
<dbReference type="InterPro" id="IPR003594">
    <property type="entry name" value="HATPase_dom"/>
</dbReference>
<name>A0A1C5KCP3_9ACTN</name>
<dbReference type="PANTHER" id="PTHR35526">
    <property type="entry name" value="ANTI-SIGMA-F FACTOR RSBW-RELATED"/>
    <property type="match status" value="1"/>
</dbReference>